<dbReference type="Pfam" id="PF00512">
    <property type="entry name" value="HisKA"/>
    <property type="match status" value="1"/>
</dbReference>
<feature type="domain" description="Histidine kinase" evidence="6">
    <location>
        <begin position="420"/>
        <end position="670"/>
    </location>
</feature>
<dbReference type="SUPFAM" id="SSF47384">
    <property type="entry name" value="Homodimeric domain of signal transducing histidine kinase"/>
    <property type="match status" value="1"/>
</dbReference>
<dbReference type="InterPro" id="IPR052162">
    <property type="entry name" value="Sensor_kinase/Photoreceptor"/>
</dbReference>
<gene>
    <name evidence="7" type="ORF">IC229_17455</name>
</gene>
<dbReference type="Pfam" id="PF02518">
    <property type="entry name" value="HATPase_c"/>
    <property type="match status" value="1"/>
</dbReference>
<dbReference type="InterPro" id="IPR036097">
    <property type="entry name" value="HisK_dim/P_sf"/>
</dbReference>
<evidence type="ECO:0000259" key="6">
    <source>
        <dbReference type="PROSITE" id="PS50109"/>
    </source>
</evidence>
<reference evidence="7" key="1">
    <citation type="submission" date="2020-09" db="EMBL/GenBank/DDBJ databases">
        <authorList>
            <person name="Kim M.K."/>
        </authorList>
    </citation>
    <scope>NUCLEOTIDE SEQUENCE</scope>
    <source>
        <strain evidence="7">BT702</strain>
    </source>
</reference>
<organism evidence="7 8">
    <name type="scientific">Spirosoma profusum</name>
    <dbReference type="NCBI Taxonomy" id="2771354"/>
    <lineage>
        <taxon>Bacteria</taxon>
        <taxon>Pseudomonadati</taxon>
        <taxon>Bacteroidota</taxon>
        <taxon>Cytophagia</taxon>
        <taxon>Cytophagales</taxon>
        <taxon>Cytophagaceae</taxon>
        <taxon>Spirosoma</taxon>
    </lineage>
</organism>
<dbReference type="SMART" id="SM00387">
    <property type="entry name" value="HATPase_c"/>
    <property type="match status" value="1"/>
</dbReference>
<dbReference type="Pfam" id="PF08448">
    <property type="entry name" value="PAS_4"/>
    <property type="match status" value="1"/>
</dbReference>
<dbReference type="CDD" id="cd00082">
    <property type="entry name" value="HisKA"/>
    <property type="match status" value="1"/>
</dbReference>
<dbReference type="SMART" id="SM00388">
    <property type="entry name" value="HisKA"/>
    <property type="match status" value="1"/>
</dbReference>
<dbReference type="PROSITE" id="PS50109">
    <property type="entry name" value="HIS_KIN"/>
    <property type="match status" value="1"/>
</dbReference>
<dbReference type="InterPro" id="IPR005467">
    <property type="entry name" value="His_kinase_dom"/>
</dbReference>
<dbReference type="GO" id="GO:0000155">
    <property type="term" value="F:phosphorelay sensor kinase activity"/>
    <property type="evidence" value="ECO:0007669"/>
    <property type="project" value="InterPro"/>
</dbReference>
<dbReference type="AlphaFoldDB" id="A0A926XX23"/>
<proteinExistence type="predicted"/>
<dbReference type="Gene3D" id="3.30.565.10">
    <property type="entry name" value="Histidine kinase-like ATPase, C-terminal domain"/>
    <property type="match status" value="1"/>
</dbReference>
<keyword evidence="4" id="KW-0808">Transferase</keyword>
<evidence type="ECO:0000256" key="4">
    <source>
        <dbReference type="ARBA" id="ARBA00022679"/>
    </source>
</evidence>
<evidence type="ECO:0000313" key="7">
    <source>
        <dbReference type="EMBL" id="MBD2702439.1"/>
    </source>
</evidence>
<dbReference type="Gene3D" id="1.10.287.130">
    <property type="match status" value="1"/>
</dbReference>
<comment type="catalytic activity">
    <reaction evidence="1">
        <text>ATP + protein L-histidine = ADP + protein N-phospho-L-histidine.</text>
        <dbReference type="EC" id="2.7.13.3"/>
    </reaction>
</comment>
<dbReference type="EMBL" id="JACWZY010000015">
    <property type="protein sequence ID" value="MBD2702439.1"/>
    <property type="molecule type" value="Genomic_DNA"/>
</dbReference>
<dbReference type="InterPro" id="IPR004358">
    <property type="entry name" value="Sig_transdc_His_kin-like_C"/>
</dbReference>
<dbReference type="InterPro" id="IPR035965">
    <property type="entry name" value="PAS-like_dom_sf"/>
</dbReference>
<dbReference type="Proteomes" id="UP000598820">
    <property type="component" value="Unassembled WGS sequence"/>
</dbReference>
<accession>A0A926XX23</accession>
<evidence type="ECO:0000256" key="2">
    <source>
        <dbReference type="ARBA" id="ARBA00012438"/>
    </source>
</evidence>
<evidence type="ECO:0000256" key="3">
    <source>
        <dbReference type="ARBA" id="ARBA00022553"/>
    </source>
</evidence>
<protein>
    <recommendedName>
        <fullName evidence="2">histidine kinase</fullName>
        <ecNumber evidence="2">2.7.13.3</ecNumber>
    </recommendedName>
</protein>
<dbReference type="CDD" id="cd00130">
    <property type="entry name" value="PAS"/>
    <property type="match status" value="1"/>
</dbReference>
<evidence type="ECO:0000256" key="1">
    <source>
        <dbReference type="ARBA" id="ARBA00000085"/>
    </source>
</evidence>
<dbReference type="InterPro" id="IPR013656">
    <property type="entry name" value="PAS_4"/>
</dbReference>
<dbReference type="SUPFAM" id="SSF55785">
    <property type="entry name" value="PYP-like sensor domain (PAS domain)"/>
    <property type="match status" value="3"/>
</dbReference>
<dbReference type="PANTHER" id="PTHR43304">
    <property type="entry name" value="PHYTOCHROME-LIKE PROTEIN CPH1"/>
    <property type="match status" value="1"/>
</dbReference>
<keyword evidence="3" id="KW-0597">Phosphoprotein</keyword>
<dbReference type="Gene3D" id="3.30.450.20">
    <property type="entry name" value="PAS domain"/>
    <property type="match status" value="3"/>
</dbReference>
<dbReference type="PRINTS" id="PR00344">
    <property type="entry name" value="BCTRLSENSOR"/>
</dbReference>
<comment type="caution">
    <text evidence="7">The sequence shown here is derived from an EMBL/GenBank/DDBJ whole genome shotgun (WGS) entry which is preliminary data.</text>
</comment>
<dbReference type="InterPro" id="IPR036890">
    <property type="entry name" value="HATPase_C_sf"/>
</dbReference>
<evidence type="ECO:0000313" key="8">
    <source>
        <dbReference type="Proteomes" id="UP000598820"/>
    </source>
</evidence>
<dbReference type="RefSeq" id="WP_190888297.1">
    <property type="nucleotide sequence ID" value="NZ_JACWZY010000015.1"/>
</dbReference>
<sequence>MNAFHQRYINDSELPENRQTDNLLGAIFESAPVCIVSYRALRNDAHEIIDFKPLLLNERAVTTCGRSRQEIMDATLLELFPPLQGSALLTDYLTTTQSGEPQRNDYYIPPFGGWFDVSVNRIGPDEIAAIFIDITARKEAELQMRQQADLLTQISQSMQMAVSGHLPVRDEQGRIIDFQYTYFNEKAKAWLPVDWRQVVGQTVRTMAFSKNSDQTIARMASVVETGEPVQFDVITPDGRVFFNIVARSGEGTVSTFIDVTAQRQAEENLRELKSVSERQTSLLQSILDASLTAIACYDAVCDEQGIVTDFQYTLANQTTLAIMNRTPDELYGKTICEVNPALQGSGVVEEYIRVYETGQPVVMERENKGRYYYVSLVKFGDGVLTSSIDITESQNYRSQLETANVALQQSNSNLQSFAYVASHDLQEPLRKIKAFGDLILNEYSAQLPEHGQDMLRRMQSAAERMSGLIRDLLALSRLTTQKRNFAPVNLENLVNEILSDLETTVAETGASVSVGVLPTVQGDALQLRQLFQNLLSNALKFRRSEQPSSIQVESSRVRARDIQPVLLTATPVNDANSVDATSAGNPIPDPLKQYYVLTVTDNGIGFDSSRHGETIFGAFQRLHGRSGTFSGTGIGLAIAKKVVENHNGAIVAHSHEGEGARFSVYLPIRS</sequence>
<dbReference type="InterPro" id="IPR003594">
    <property type="entry name" value="HATPase_dom"/>
</dbReference>
<name>A0A926XX23_9BACT</name>
<dbReference type="PANTHER" id="PTHR43304:SF1">
    <property type="entry name" value="PAC DOMAIN-CONTAINING PROTEIN"/>
    <property type="match status" value="1"/>
</dbReference>
<keyword evidence="8" id="KW-1185">Reference proteome</keyword>
<evidence type="ECO:0000256" key="5">
    <source>
        <dbReference type="ARBA" id="ARBA00022777"/>
    </source>
</evidence>
<dbReference type="Pfam" id="PF13426">
    <property type="entry name" value="PAS_9"/>
    <property type="match status" value="1"/>
</dbReference>
<dbReference type="InterPro" id="IPR003661">
    <property type="entry name" value="HisK_dim/P_dom"/>
</dbReference>
<keyword evidence="5" id="KW-0418">Kinase</keyword>
<dbReference type="SUPFAM" id="SSF55874">
    <property type="entry name" value="ATPase domain of HSP90 chaperone/DNA topoisomerase II/histidine kinase"/>
    <property type="match status" value="1"/>
</dbReference>
<dbReference type="EC" id="2.7.13.3" evidence="2"/>
<dbReference type="InterPro" id="IPR000014">
    <property type="entry name" value="PAS"/>
</dbReference>